<comment type="caution">
    <text evidence="1">The sequence shown here is derived from an EMBL/GenBank/DDBJ whole genome shotgun (WGS) entry which is preliminary data.</text>
</comment>
<protein>
    <recommendedName>
        <fullName evidence="3">Ribosomal protein</fullName>
    </recommendedName>
</protein>
<dbReference type="EMBL" id="BTSX01000006">
    <property type="protein sequence ID" value="GMT05261.1"/>
    <property type="molecule type" value="Genomic_DNA"/>
</dbReference>
<keyword evidence="2" id="KW-1185">Reference proteome</keyword>
<dbReference type="AlphaFoldDB" id="A0AAV5UE62"/>
<organism evidence="1 2">
    <name type="scientific">Pristionchus entomophagus</name>
    <dbReference type="NCBI Taxonomy" id="358040"/>
    <lineage>
        <taxon>Eukaryota</taxon>
        <taxon>Metazoa</taxon>
        <taxon>Ecdysozoa</taxon>
        <taxon>Nematoda</taxon>
        <taxon>Chromadorea</taxon>
        <taxon>Rhabditida</taxon>
        <taxon>Rhabditina</taxon>
        <taxon>Diplogasteromorpha</taxon>
        <taxon>Diplogasteroidea</taxon>
        <taxon>Neodiplogasteridae</taxon>
        <taxon>Pristionchus</taxon>
    </lineage>
</organism>
<dbReference type="Proteomes" id="UP001432027">
    <property type="component" value="Unassembled WGS sequence"/>
</dbReference>
<evidence type="ECO:0008006" key="3">
    <source>
        <dbReference type="Google" id="ProtNLM"/>
    </source>
</evidence>
<evidence type="ECO:0000313" key="2">
    <source>
        <dbReference type="Proteomes" id="UP001432027"/>
    </source>
</evidence>
<sequence length="143" mass="16222">MICLNVHTSSRLTMKGYGIQQENVCEIKDHGWEEGEEEERVEGDGVSLLGEETADLRLSDRGLLRCSSTLGACRWHIDLLHRFEWSSLLFFLLLNFFFTDLHLNHLTTGHHLSVVVREGDIFLHEFLRGTRGGRGGGRLMLAG</sequence>
<accession>A0AAV5UE62</accession>
<reference evidence="1" key="1">
    <citation type="submission" date="2023-10" db="EMBL/GenBank/DDBJ databases">
        <title>Genome assembly of Pristionchus species.</title>
        <authorList>
            <person name="Yoshida K."/>
            <person name="Sommer R.J."/>
        </authorList>
    </citation>
    <scope>NUCLEOTIDE SEQUENCE</scope>
    <source>
        <strain evidence="1">RS0144</strain>
    </source>
</reference>
<gene>
    <name evidence="1" type="ORF">PENTCL1PPCAC_27435</name>
</gene>
<evidence type="ECO:0000313" key="1">
    <source>
        <dbReference type="EMBL" id="GMT05261.1"/>
    </source>
</evidence>
<proteinExistence type="predicted"/>
<name>A0AAV5UE62_9BILA</name>